<keyword evidence="2" id="KW-1185">Reference proteome</keyword>
<sequence>MQQEQQANQTFNSRIPLPASVAALAAPVTSRVRESLEKLTPAQRLKVAPVRAALLAAGTQSVDLVVFSGPPYNGVAFGGYVLLDTTPPVCVWGTVSVKSVELDSGGITREGGCLESAGGH</sequence>
<dbReference type="RefSeq" id="WP_212529667.1">
    <property type="nucleotide sequence ID" value="NZ_JAGSOG010000085.1"/>
</dbReference>
<reference evidence="1" key="1">
    <citation type="submission" date="2021-04" db="EMBL/GenBank/DDBJ databases">
        <title>Genome based classification of Actinospica acidithermotolerans sp. nov., an actinobacterium isolated from an Indonesian hot spring.</title>
        <authorList>
            <person name="Kusuma A.B."/>
            <person name="Putra K.E."/>
            <person name="Nafisah S."/>
            <person name="Loh J."/>
            <person name="Nouioui I."/>
            <person name="Goodfellow M."/>
        </authorList>
    </citation>
    <scope>NUCLEOTIDE SEQUENCE</scope>
    <source>
        <strain evidence="1">CSCA 57</strain>
    </source>
</reference>
<evidence type="ECO:0000313" key="1">
    <source>
        <dbReference type="EMBL" id="MBR7835171.1"/>
    </source>
</evidence>
<gene>
    <name evidence="1" type="ORF">KDL01_17995</name>
</gene>
<proteinExistence type="predicted"/>
<evidence type="ECO:0000313" key="2">
    <source>
        <dbReference type="Proteomes" id="UP000675781"/>
    </source>
</evidence>
<dbReference type="AlphaFoldDB" id="A0A941EPU5"/>
<protein>
    <submittedName>
        <fullName evidence="1">Uncharacterized protein</fullName>
    </submittedName>
</protein>
<dbReference type="Proteomes" id="UP000675781">
    <property type="component" value="Unassembled WGS sequence"/>
</dbReference>
<accession>A0A941EPU5</accession>
<dbReference type="EMBL" id="JAGSOG010000085">
    <property type="protein sequence ID" value="MBR7835171.1"/>
    <property type="molecule type" value="Genomic_DNA"/>
</dbReference>
<name>A0A941EPU5_9ACTN</name>
<organism evidence="1 2">
    <name type="scientific">Actinospica durhamensis</name>
    <dbReference type="NCBI Taxonomy" id="1508375"/>
    <lineage>
        <taxon>Bacteria</taxon>
        <taxon>Bacillati</taxon>
        <taxon>Actinomycetota</taxon>
        <taxon>Actinomycetes</taxon>
        <taxon>Catenulisporales</taxon>
        <taxon>Actinospicaceae</taxon>
        <taxon>Actinospica</taxon>
    </lineage>
</organism>
<comment type="caution">
    <text evidence="1">The sequence shown here is derived from an EMBL/GenBank/DDBJ whole genome shotgun (WGS) entry which is preliminary data.</text>
</comment>